<dbReference type="PANTHER" id="PTHR48090:SF7">
    <property type="entry name" value="RFBJ PROTEIN"/>
    <property type="match status" value="1"/>
</dbReference>
<organism evidence="2 3">
    <name type="scientific">Mucilaginibacter oryzae</name>
    <dbReference type="NCBI Taxonomy" id="468058"/>
    <lineage>
        <taxon>Bacteria</taxon>
        <taxon>Pseudomonadati</taxon>
        <taxon>Bacteroidota</taxon>
        <taxon>Sphingobacteriia</taxon>
        <taxon>Sphingobacteriales</taxon>
        <taxon>Sphingobacteriaceae</taxon>
        <taxon>Mucilaginibacter</taxon>
    </lineage>
</organism>
<proteinExistence type="predicted"/>
<dbReference type="PANTHER" id="PTHR48090">
    <property type="entry name" value="UNDECAPRENYL-PHOSPHATE 4-DEOXY-4-FORMAMIDO-L-ARABINOSE TRANSFERASE-RELATED"/>
    <property type="match status" value="1"/>
</dbReference>
<dbReference type="Proteomes" id="UP000245678">
    <property type="component" value="Unassembled WGS sequence"/>
</dbReference>
<dbReference type="InterPro" id="IPR050256">
    <property type="entry name" value="Glycosyltransferase_2"/>
</dbReference>
<evidence type="ECO:0000313" key="3">
    <source>
        <dbReference type="Proteomes" id="UP000245678"/>
    </source>
</evidence>
<dbReference type="Gene3D" id="3.90.550.10">
    <property type="entry name" value="Spore Coat Polysaccharide Biosynthesis Protein SpsA, Chain A"/>
    <property type="match status" value="1"/>
</dbReference>
<dbReference type="EMBL" id="QGHA01000002">
    <property type="protein sequence ID" value="PWK78773.1"/>
    <property type="molecule type" value="Genomic_DNA"/>
</dbReference>
<dbReference type="CDD" id="cd04179">
    <property type="entry name" value="DPM_DPG-synthase_like"/>
    <property type="match status" value="1"/>
</dbReference>
<evidence type="ECO:0000313" key="2">
    <source>
        <dbReference type="EMBL" id="PWK78773.1"/>
    </source>
</evidence>
<dbReference type="Pfam" id="PF00535">
    <property type="entry name" value="Glycos_transf_2"/>
    <property type="match status" value="1"/>
</dbReference>
<dbReference type="AlphaFoldDB" id="A0A316HF29"/>
<protein>
    <submittedName>
        <fullName evidence="2">Glycosyl transferase family 2</fullName>
    </submittedName>
</protein>
<accession>A0A316HF29</accession>
<comment type="caution">
    <text evidence="2">The sequence shown here is derived from an EMBL/GenBank/DDBJ whole genome shotgun (WGS) entry which is preliminary data.</text>
</comment>
<reference evidence="2 3" key="1">
    <citation type="submission" date="2018-05" db="EMBL/GenBank/DDBJ databases">
        <title>Genomic Encyclopedia of Archaeal and Bacterial Type Strains, Phase II (KMG-II): from individual species to whole genera.</title>
        <authorList>
            <person name="Goeker M."/>
        </authorList>
    </citation>
    <scope>NUCLEOTIDE SEQUENCE [LARGE SCALE GENOMIC DNA]</scope>
    <source>
        <strain evidence="2 3">DSM 19975</strain>
    </source>
</reference>
<evidence type="ECO:0000259" key="1">
    <source>
        <dbReference type="Pfam" id="PF00535"/>
    </source>
</evidence>
<sequence length="241" mass="27664">MTIQKLSIIIPAYNEARTIHLILDKIKAVSLINDIEKEVIIVNDCSKDDTEGAVYQYSASNPDLNIQYFKHEVNKGKGAALHTGIAKATGEYLIIQDADLEYDPAEYNDLLKPVINGFADVVYGSRFMGSNPHRILFFWHTIGNRWLTFASNMFSNLNLTDMETCYKLFNTKLIQSIKLREKRFGFEPEVTQKISRVPKIRIYEVGISYYGRTYEEGKKIGWKDGVRAFYCIAKYGIFKSK</sequence>
<dbReference type="GO" id="GO:0016740">
    <property type="term" value="F:transferase activity"/>
    <property type="evidence" value="ECO:0007669"/>
    <property type="project" value="UniProtKB-KW"/>
</dbReference>
<dbReference type="InterPro" id="IPR001173">
    <property type="entry name" value="Glyco_trans_2-like"/>
</dbReference>
<feature type="domain" description="Glycosyltransferase 2-like" evidence="1">
    <location>
        <begin position="7"/>
        <end position="174"/>
    </location>
</feature>
<keyword evidence="2" id="KW-0808">Transferase</keyword>
<keyword evidence="3" id="KW-1185">Reference proteome</keyword>
<dbReference type="InterPro" id="IPR029044">
    <property type="entry name" value="Nucleotide-diphossugar_trans"/>
</dbReference>
<name>A0A316HF29_9SPHI</name>
<dbReference type="RefSeq" id="WP_109607059.1">
    <property type="nucleotide sequence ID" value="NZ_QGHA01000002.1"/>
</dbReference>
<gene>
    <name evidence="2" type="ORF">LX99_01225</name>
</gene>
<dbReference type="SUPFAM" id="SSF53448">
    <property type="entry name" value="Nucleotide-diphospho-sugar transferases"/>
    <property type="match status" value="1"/>
</dbReference>